<organism evidence="2 3">
    <name type="scientific">Pisciglobus halotolerans</name>
    <dbReference type="NCBI Taxonomy" id="745365"/>
    <lineage>
        <taxon>Bacteria</taxon>
        <taxon>Bacillati</taxon>
        <taxon>Bacillota</taxon>
        <taxon>Bacilli</taxon>
        <taxon>Lactobacillales</taxon>
        <taxon>Carnobacteriaceae</taxon>
    </lineage>
</organism>
<evidence type="ECO:0000313" key="2">
    <source>
        <dbReference type="EMBL" id="SFH57476.1"/>
    </source>
</evidence>
<sequence length="209" mass="22722">MTKNKGKRVGLMLVGIVLIGLAVSFMRLADLGADAFTTLNIGFSEYFGVSFGLIQAITNIILLFFIFFANKKYISIGTVVNMFGVGFISDFFAQLIIQYLGEDFSMPQRLLLMGVALVLISAGAGMYMSADLGIAPYDALAPVLVEQTHNKISFRVLRITTDVLCVVLGFLFGSTVGIGTIVMAFLVGPFIGFFKDIISVKFLKQDVPE</sequence>
<accession>A0A1I3B5V6</accession>
<dbReference type="RefSeq" id="WP_092091200.1">
    <property type="nucleotide sequence ID" value="NZ_FOQE01000004.1"/>
</dbReference>
<proteinExistence type="predicted"/>
<dbReference type="EMBL" id="FOQE01000004">
    <property type="protein sequence ID" value="SFH57476.1"/>
    <property type="molecule type" value="Genomic_DNA"/>
</dbReference>
<feature type="transmembrane region" description="Helical" evidence="1">
    <location>
        <begin position="109"/>
        <end position="128"/>
    </location>
</feature>
<feature type="transmembrane region" description="Helical" evidence="1">
    <location>
        <begin position="163"/>
        <end position="194"/>
    </location>
</feature>
<evidence type="ECO:0000256" key="1">
    <source>
        <dbReference type="SAM" id="Phobius"/>
    </source>
</evidence>
<keyword evidence="1" id="KW-0812">Transmembrane</keyword>
<dbReference type="PANTHER" id="PTHR40078:SF1">
    <property type="entry name" value="INTEGRAL MEMBRANE PROTEIN"/>
    <property type="match status" value="1"/>
</dbReference>
<keyword evidence="1" id="KW-1133">Transmembrane helix</keyword>
<dbReference type="AlphaFoldDB" id="A0A1I3B5V6"/>
<dbReference type="Pfam" id="PF19700">
    <property type="entry name" value="DUF6198"/>
    <property type="match status" value="1"/>
</dbReference>
<dbReference type="Proteomes" id="UP000198668">
    <property type="component" value="Unassembled WGS sequence"/>
</dbReference>
<dbReference type="InterPro" id="IPR038750">
    <property type="entry name" value="YczE/YyaS-like"/>
</dbReference>
<protein>
    <submittedName>
        <fullName evidence="2">Uncharacterized membrane protein YczE</fullName>
    </submittedName>
</protein>
<name>A0A1I3B5V6_9LACT</name>
<reference evidence="2 3" key="1">
    <citation type="submission" date="2016-10" db="EMBL/GenBank/DDBJ databases">
        <authorList>
            <person name="de Groot N.N."/>
        </authorList>
    </citation>
    <scope>NUCLEOTIDE SEQUENCE [LARGE SCALE GENOMIC DNA]</scope>
    <source>
        <strain evidence="2 3">DSM 27630</strain>
    </source>
</reference>
<keyword evidence="3" id="KW-1185">Reference proteome</keyword>
<evidence type="ECO:0000313" key="3">
    <source>
        <dbReference type="Proteomes" id="UP000198668"/>
    </source>
</evidence>
<feature type="transmembrane region" description="Helical" evidence="1">
    <location>
        <begin position="76"/>
        <end position="97"/>
    </location>
</feature>
<dbReference type="OrthoDB" id="9814474at2"/>
<feature type="transmembrane region" description="Helical" evidence="1">
    <location>
        <begin position="9"/>
        <end position="26"/>
    </location>
</feature>
<feature type="transmembrane region" description="Helical" evidence="1">
    <location>
        <begin position="46"/>
        <end position="69"/>
    </location>
</feature>
<keyword evidence="1" id="KW-0472">Membrane</keyword>
<gene>
    <name evidence="2" type="ORF">SAMN04489868_10410</name>
</gene>
<dbReference type="PANTHER" id="PTHR40078">
    <property type="entry name" value="INTEGRAL MEMBRANE PROTEIN-RELATED"/>
    <property type="match status" value="1"/>
</dbReference>